<evidence type="ECO:0000313" key="13">
    <source>
        <dbReference type="Proteomes" id="UP000016931"/>
    </source>
</evidence>
<dbReference type="Gene3D" id="3.30.200.20">
    <property type="entry name" value="Phosphorylase Kinase, domain 1"/>
    <property type="match status" value="1"/>
</dbReference>
<dbReference type="InterPro" id="IPR011009">
    <property type="entry name" value="Kinase-like_dom_sf"/>
</dbReference>
<keyword evidence="13" id="KW-1185">Reference proteome</keyword>
<evidence type="ECO:0000256" key="2">
    <source>
        <dbReference type="ARBA" id="ARBA00022527"/>
    </source>
</evidence>
<keyword evidence="6 9" id="KW-0067">ATP-binding</keyword>
<feature type="binding site" evidence="9">
    <location>
        <position position="73"/>
    </location>
    <ligand>
        <name>ATP</name>
        <dbReference type="ChEBI" id="CHEBI:30616"/>
    </ligand>
</feature>
<dbReference type="SUPFAM" id="SSF56112">
    <property type="entry name" value="Protein kinase-like (PK-like)"/>
    <property type="match status" value="1"/>
</dbReference>
<evidence type="ECO:0000256" key="1">
    <source>
        <dbReference type="ARBA" id="ARBA00012513"/>
    </source>
</evidence>
<reference evidence="12 13" key="1">
    <citation type="journal article" date="2012" name="PLoS Pathog.">
        <title>Diverse lifestyles and strategies of plant pathogenesis encoded in the genomes of eighteen Dothideomycetes fungi.</title>
        <authorList>
            <person name="Ohm R.A."/>
            <person name="Feau N."/>
            <person name="Henrissat B."/>
            <person name="Schoch C.L."/>
            <person name="Horwitz B.A."/>
            <person name="Barry K.W."/>
            <person name="Condon B.J."/>
            <person name="Copeland A.C."/>
            <person name="Dhillon B."/>
            <person name="Glaser F."/>
            <person name="Hesse C.N."/>
            <person name="Kosti I."/>
            <person name="LaButti K."/>
            <person name="Lindquist E.A."/>
            <person name="Lucas S."/>
            <person name="Salamov A.A."/>
            <person name="Bradshaw R.E."/>
            <person name="Ciuffetti L."/>
            <person name="Hamelin R.C."/>
            <person name="Kema G.H.J."/>
            <person name="Lawrence C."/>
            <person name="Scott J.A."/>
            <person name="Spatafora J.W."/>
            <person name="Turgeon B.G."/>
            <person name="de Wit P.J.G.M."/>
            <person name="Zhong S."/>
            <person name="Goodwin S.B."/>
            <person name="Grigoriev I.V."/>
        </authorList>
    </citation>
    <scope>NUCLEOTIDE SEQUENCE [LARGE SCALE GENOMIC DNA]</scope>
    <source>
        <strain evidence="12 13">SO2202</strain>
    </source>
</reference>
<dbReference type="InterPro" id="IPR000719">
    <property type="entry name" value="Prot_kinase_dom"/>
</dbReference>
<dbReference type="RefSeq" id="XP_016760562.1">
    <property type="nucleotide sequence ID" value="XM_016909723.1"/>
</dbReference>
<evidence type="ECO:0000256" key="6">
    <source>
        <dbReference type="ARBA" id="ARBA00022840"/>
    </source>
</evidence>
<name>M3BWN1_SPHMS</name>
<dbReference type="Gene3D" id="1.10.510.10">
    <property type="entry name" value="Transferase(Phosphotransferase) domain 1"/>
    <property type="match status" value="1"/>
</dbReference>
<gene>
    <name evidence="12" type="ORF">SEPMUDRAFT_65515</name>
</gene>
<dbReference type="OrthoDB" id="5979581at2759"/>
<evidence type="ECO:0000256" key="4">
    <source>
        <dbReference type="ARBA" id="ARBA00022741"/>
    </source>
</evidence>
<protein>
    <recommendedName>
        <fullName evidence="1">non-specific serine/threonine protein kinase</fullName>
        <ecNumber evidence="1">2.7.11.1</ecNumber>
    </recommendedName>
</protein>
<feature type="compositionally biased region" description="Polar residues" evidence="10">
    <location>
        <begin position="203"/>
        <end position="216"/>
    </location>
</feature>
<dbReference type="GO" id="GO:0000245">
    <property type="term" value="P:spliceosomal complex assembly"/>
    <property type="evidence" value="ECO:0007669"/>
    <property type="project" value="TreeGrafter"/>
</dbReference>
<keyword evidence="3" id="KW-0808">Transferase</keyword>
<evidence type="ECO:0000256" key="3">
    <source>
        <dbReference type="ARBA" id="ARBA00022679"/>
    </source>
</evidence>
<feature type="domain" description="Protein kinase" evidence="11">
    <location>
        <begin position="44"/>
        <end position="414"/>
    </location>
</feature>
<dbReference type="GeneID" id="27906860"/>
<evidence type="ECO:0000313" key="12">
    <source>
        <dbReference type="EMBL" id="EMF12441.1"/>
    </source>
</evidence>
<dbReference type="HOGENOM" id="CLU_000288_81_2_1"/>
<dbReference type="PANTHER" id="PTHR47634:SF9">
    <property type="entry name" value="PROTEIN KINASE DOMAIN-CONTAINING PROTEIN-RELATED"/>
    <property type="match status" value="1"/>
</dbReference>
<dbReference type="eggNOG" id="KOG1290">
    <property type="taxonomic scope" value="Eukaryota"/>
</dbReference>
<evidence type="ECO:0000256" key="5">
    <source>
        <dbReference type="ARBA" id="ARBA00022777"/>
    </source>
</evidence>
<dbReference type="GO" id="GO:0050684">
    <property type="term" value="P:regulation of mRNA processing"/>
    <property type="evidence" value="ECO:0007669"/>
    <property type="project" value="TreeGrafter"/>
</dbReference>
<sequence>MENDSSFAADSCYVPLLDAERLEQYGPGGLHPVHLGDKLQNGRYLIIRKLGHGAFSTVWLARDSSCEHLVAIKIIRSQSARADQELRMHEILLESKMRNLAQDCIVTLLDKFEHIGPNGRHLCLTFPPLGPDITTLFRSSSGARPRLPYELSRQAVKQLLTGLYCLHECRIACGDINFGNLLLTLDQSDLANEEEEELKHPMSKTSVAPSKQQQSHNPKYICEDFPLGEYVEDSTTVKVKLSDLGAAFPFHDPPKQPIVPLALRAPEVILDLEFDHPIDVWSFGCIAFELLIGTPLFAVASSPVMTDDETNDDHLLKMAGTLGPLPPALFSRWPRGQRYFNSKMEITRTDVSDDPVPQAEVYIAPTLETMFMTGKSKEMTMVEARSAIRFLQRALQYEPSARPTISQLMEDPWIKEIEALF</sequence>
<evidence type="ECO:0000256" key="7">
    <source>
        <dbReference type="ARBA" id="ARBA00047899"/>
    </source>
</evidence>
<comment type="catalytic activity">
    <reaction evidence="7">
        <text>L-threonyl-[protein] + ATP = O-phospho-L-threonyl-[protein] + ADP + H(+)</text>
        <dbReference type="Rhea" id="RHEA:46608"/>
        <dbReference type="Rhea" id="RHEA-COMP:11060"/>
        <dbReference type="Rhea" id="RHEA-COMP:11605"/>
        <dbReference type="ChEBI" id="CHEBI:15378"/>
        <dbReference type="ChEBI" id="CHEBI:30013"/>
        <dbReference type="ChEBI" id="CHEBI:30616"/>
        <dbReference type="ChEBI" id="CHEBI:61977"/>
        <dbReference type="ChEBI" id="CHEBI:456216"/>
        <dbReference type="EC" id="2.7.11.1"/>
    </reaction>
</comment>
<proteinExistence type="predicted"/>
<dbReference type="InterPro" id="IPR017441">
    <property type="entry name" value="Protein_kinase_ATP_BS"/>
</dbReference>
<dbReference type="PANTHER" id="PTHR47634">
    <property type="entry name" value="PROTEIN KINASE DOMAIN-CONTAINING PROTEIN-RELATED"/>
    <property type="match status" value="1"/>
</dbReference>
<keyword evidence="5 12" id="KW-0418">Kinase</keyword>
<keyword evidence="4 9" id="KW-0547">Nucleotide-binding</keyword>
<dbReference type="EC" id="2.7.11.1" evidence="1"/>
<dbReference type="PROSITE" id="PS50011">
    <property type="entry name" value="PROTEIN_KINASE_DOM"/>
    <property type="match status" value="1"/>
</dbReference>
<evidence type="ECO:0000259" key="11">
    <source>
        <dbReference type="PROSITE" id="PS50011"/>
    </source>
</evidence>
<dbReference type="InterPro" id="IPR051334">
    <property type="entry name" value="SRPK"/>
</dbReference>
<dbReference type="PROSITE" id="PS00107">
    <property type="entry name" value="PROTEIN_KINASE_ATP"/>
    <property type="match status" value="1"/>
</dbReference>
<dbReference type="Pfam" id="PF00069">
    <property type="entry name" value="Pkinase"/>
    <property type="match status" value="2"/>
</dbReference>
<dbReference type="STRING" id="692275.M3BWN1"/>
<evidence type="ECO:0000256" key="8">
    <source>
        <dbReference type="ARBA" id="ARBA00048679"/>
    </source>
</evidence>
<organism evidence="12 13">
    <name type="scientific">Sphaerulina musiva (strain SO2202)</name>
    <name type="common">Poplar stem canker fungus</name>
    <name type="synonym">Septoria musiva</name>
    <dbReference type="NCBI Taxonomy" id="692275"/>
    <lineage>
        <taxon>Eukaryota</taxon>
        <taxon>Fungi</taxon>
        <taxon>Dikarya</taxon>
        <taxon>Ascomycota</taxon>
        <taxon>Pezizomycotina</taxon>
        <taxon>Dothideomycetes</taxon>
        <taxon>Dothideomycetidae</taxon>
        <taxon>Mycosphaerellales</taxon>
        <taxon>Mycosphaerellaceae</taxon>
        <taxon>Sphaerulina</taxon>
    </lineage>
</organism>
<comment type="catalytic activity">
    <reaction evidence="8">
        <text>L-seryl-[protein] + ATP = O-phospho-L-seryl-[protein] + ADP + H(+)</text>
        <dbReference type="Rhea" id="RHEA:17989"/>
        <dbReference type="Rhea" id="RHEA-COMP:9863"/>
        <dbReference type="Rhea" id="RHEA-COMP:11604"/>
        <dbReference type="ChEBI" id="CHEBI:15378"/>
        <dbReference type="ChEBI" id="CHEBI:29999"/>
        <dbReference type="ChEBI" id="CHEBI:30616"/>
        <dbReference type="ChEBI" id="CHEBI:83421"/>
        <dbReference type="ChEBI" id="CHEBI:456216"/>
        <dbReference type="EC" id="2.7.11.1"/>
    </reaction>
</comment>
<dbReference type="GO" id="GO:0005524">
    <property type="term" value="F:ATP binding"/>
    <property type="evidence" value="ECO:0007669"/>
    <property type="project" value="UniProtKB-UniRule"/>
</dbReference>
<accession>M3BWN1</accession>
<keyword evidence="2" id="KW-0723">Serine/threonine-protein kinase</keyword>
<dbReference type="EMBL" id="KB456264">
    <property type="protein sequence ID" value="EMF12441.1"/>
    <property type="molecule type" value="Genomic_DNA"/>
</dbReference>
<dbReference type="OMA" id="QMEGITH"/>
<evidence type="ECO:0000256" key="10">
    <source>
        <dbReference type="SAM" id="MobiDB-lite"/>
    </source>
</evidence>
<dbReference type="Proteomes" id="UP000016931">
    <property type="component" value="Unassembled WGS sequence"/>
</dbReference>
<dbReference type="GO" id="GO:0004674">
    <property type="term" value="F:protein serine/threonine kinase activity"/>
    <property type="evidence" value="ECO:0007669"/>
    <property type="project" value="UniProtKB-KW"/>
</dbReference>
<dbReference type="AlphaFoldDB" id="M3BWN1"/>
<evidence type="ECO:0000256" key="9">
    <source>
        <dbReference type="PROSITE-ProRule" id="PRU10141"/>
    </source>
</evidence>
<dbReference type="SMART" id="SM00220">
    <property type="entry name" value="S_TKc"/>
    <property type="match status" value="1"/>
</dbReference>
<feature type="region of interest" description="Disordered" evidence="10">
    <location>
        <begin position="194"/>
        <end position="216"/>
    </location>
</feature>